<name>A0A2I0IQU7_PUNGR</name>
<reference evidence="5 6" key="1">
    <citation type="submission" date="2017-11" db="EMBL/GenBank/DDBJ databases">
        <title>De-novo sequencing of pomegranate (Punica granatum L.) genome.</title>
        <authorList>
            <person name="Akparov Z."/>
            <person name="Amiraslanov A."/>
            <person name="Hajiyeva S."/>
            <person name="Abbasov M."/>
            <person name="Kaur K."/>
            <person name="Hamwieh A."/>
            <person name="Solovyev V."/>
            <person name="Salamov A."/>
            <person name="Braich B."/>
            <person name="Kosarev P."/>
            <person name="Mahmoud A."/>
            <person name="Hajiyev E."/>
            <person name="Babayeva S."/>
            <person name="Izzatullayeva V."/>
            <person name="Mammadov A."/>
            <person name="Mammadov A."/>
            <person name="Sharifova S."/>
            <person name="Ojaghi J."/>
            <person name="Eynullazada K."/>
            <person name="Bayramov B."/>
            <person name="Abdulazimova A."/>
            <person name="Shahmuradov I."/>
        </authorList>
    </citation>
    <scope>NUCLEOTIDE SEQUENCE [LARGE SCALE GENOMIC DNA]</scope>
    <source>
        <strain evidence="6">cv. AG2017</strain>
        <tissue evidence="5">Leaf</tissue>
    </source>
</reference>
<sequence length="232" mass="25356">MSMTKFDIEKFDGNSNFSTWQVRMLAISVSRKLLSSTKPESMSASDWAELDEKALSAIQSCLINNKLGSSSTHPGTSLAIFPPWAVGEYPEEMTAVFLGTLCLTLQCMIFSLIAERVPEAWKLRSGIEIAAGVCMAVVRNIVAASVDTWCLRKRGPIYVAMFRPMGIAIAVMMTVIFLGTLFTLEVIVTGFYALMWGLVKENGALRHKPNISIAGSLTERIPLLKDIANGAV</sequence>
<dbReference type="GO" id="GO:0022857">
    <property type="term" value="F:transmembrane transporter activity"/>
    <property type="evidence" value="ECO:0007669"/>
    <property type="project" value="InterPro"/>
</dbReference>
<keyword evidence="3 4" id="KW-0472">Membrane</keyword>
<evidence type="ECO:0000256" key="1">
    <source>
        <dbReference type="ARBA" id="ARBA00022692"/>
    </source>
</evidence>
<evidence type="ECO:0000256" key="4">
    <source>
        <dbReference type="SAM" id="Phobius"/>
    </source>
</evidence>
<dbReference type="InterPro" id="IPR030184">
    <property type="entry name" value="WAT1-related"/>
</dbReference>
<protein>
    <submittedName>
        <fullName evidence="5">Uncharacterized protein</fullName>
    </submittedName>
</protein>
<keyword evidence="1 4" id="KW-0812">Transmembrane</keyword>
<accession>A0A2I0IQU7</accession>
<keyword evidence="6" id="KW-1185">Reference proteome</keyword>
<evidence type="ECO:0000256" key="3">
    <source>
        <dbReference type="ARBA" id="ARBA00023136"/>
    </source>
</evidence>
<keyword evidence="2 4" id="KW-1133">Transmembrane helix</keyword>
<organism evidence="5 6">
    <name type="scientific">Punica granatum</name>
    <name type="common">Pomegranate</name>
    <dbReference type="NCBI Taxonomy" id="22663"/>
    <lineage>
        <taxon>Eukaryota</taxon>
        <taxon>Viridiplantae</taxon>
        <taxon>Streptophyta</taxon>
        <taxon>Embryophyta</taxon>
        <taxon>Tracheophyta</taxon>
        <taxon>Spermatophyta</taxon>
        <taxon>Magnoliopsida</taxon>
        <taxon>eudicotyledons</taxon>
        <taxon>Gunneridae</taxon>
        <taxon>Pentapetalae</taxon>
        <taxon>rosids</taxon>
        <taxon>malvids</taxon>
        <taxon>Myrtales</taxon>
        <taxon>Lythraceae</taxon>
        <taxon>Punica</taxon>
    </lineage>
</organism>
<evidence type="ECO:0000313" key="5">
    <source>
        <dbReference type="EMBL" id="PKI46379.1"/>
    </source>
</evidence>
<dbReference type="AlphaFoldDB" id="A0A2I0IQU7"/>
<dbReference type="EMBL" id="PGOL01002632">
    <property type="protein sequence ID" value="PKI46379.1"/>
    <property type="molecule type" value="Genomic_DNA"/>
</dbReference>
<dbReference type="GO" id="GO:0016020">
    <property type="term" value="C:membrane"/>
    <property type="evidence" value="ECO:0007669"/>
    <property type="project" value="InterPro"/>
</dbReference>
<feature type="transmembrane region" description="Helical" evidence="4">
    <location>
        <begin position="166"/>
        <end position="199"/>
    </location>
</feature>
<comment type="caution">
    <text evidence="5">The sequence shown here is derived from an EMBL/GenBank/DDBJ whole genome shotgun (WGS) entry which is preliminary data.</text>
</comment>
<dbReference type="PANTHER" id="PTHR31218">
    <property type="entry name" value="WAT1-RELATED PROTEIN"/>
    <property type="match status" value="1"/>
</dbReference>
<dbReference type="Proteomes" id="UP000233551">
    <property type="component" value="Unassembled WGS sequence"/>
</dbReference>
<evidence type="ECO:0000256" key="2">
    <source>
        <dbReference type="ARBA" id="ARBA00022989"/>
    </source>
</evidence>
<gene>
    <name evidence="5" type="ORF">CRG98_033217</name>
</gene>
<evidence type="ECO:0000313" key="6">
    <source>
        <dbReference type="Proteomes" id="UP000233551"/>
    </source>
</evidence>
<feature type="transmembrane region" description="Helical" evidence="4">
    <location>
        <begin position="126"/>
        <end position="146"/>
    </location>
</feature>
<dbReference type="STRING" id="22663.A0A2I0IQU7"/>
<proteinExistence type="predicted"/>
<feature type="transmembrane region" description="Helical" evidence="4">
    <location>
        <begin position="93"/>
        <end position="114"/>
    </location>
</feature>